<evidence type="ECO:0000313" key="3">
    <source>
        <dbReference type="Proteomes" id="UP000470082"/>
    </source>
</evidence>
<evidence type="ECO:0000259" key="1">
    <source>
        <dbReference type="Pfam" id="PF14353"/>
    </source>
</evidence>
<name>A0A7X2T3E4_9FIRM</name>
<organism evidence="2 3">
    <name type="scientific">Floccifex porci</name>
    <dbReference type="NCBI Taxonomy" id="2606629"/>
    <lineage>
        <taxon>Bacteria</taxon>
        <taxon>Bacillati</taxon>
        <taxon>Bacillota</taxon>
        <taxon>Erysipelotrichia</taxon>
        <taxon>Erysipelotrichales</taxon>
        <taxon>Erysipelotrichaceae</taxon>
        <taxon>Floccifex</taxon>
    </lineage>
</organism>
<gene>
    <name evidence="2" type="ORF">FYJ50_04355</name>
</gene>
<keyword evidence="3" id="KW-1185">Reference proteome</keyword>
<protein>
    <recommendedName>
        <fullName evidence="1">CpXC domain-containing protein</fullName>
    </recommendedName>
</protein>
<reference evidence="2 3" key="1">
    <citation type="submission" date="2019-08" db="EMBL/GenBank/DDBJ databases">
        <title>In-depth cultivation of the pig gut microbiome towards novel bacterial diversity and tailored functional studies.</title>
        <authorList>
            <person name="Wylensek D."/>
            <person name="Hitch T.C.A."/>
            <person name="Clavel T."/>
        </authorList>
    </citation>
    <scope>NUCLEOTIDE SEQUENCE [LARGE SCALE GENOMIC DNA]</scope>
    <source>
        <strain evidence="2 3">LKV-178-WT-2G</strain>
    </source>
</reference>
<comment type="caution">
    <text evidence="2">The sequence shown here is derived from an EMBL/GenBank/DDBJ whole genome shotgun (WGS) entry which is preliminary data.</text>
</comment>
<evidence type="ECO:0000313" key="2">
    <source>
        <dbReference type="EMBL" id="MSS01340.1"/>
    </source>
</evidence>
<dbReference type="Pfam" id="PF14353">
    <property type="entry name" value="CpXC"/>
    <property type="match status" value="1"/>
</dbReference>
<feature type="domain" description="CpXC" evidence="1">
    <location>
        <begin position="9"/>
        <end position="83"/>
    </location>
</feature>
<proteinExistence type="predicted"/>
<dbReference type="InterPro" id="IPR025682">
    <property type="entry name" value="CpXC_dom"/>
</dbReference>
<dbReference type="AlphaFoldDB" id="A0A7X2T3E4"/>
<accession>A0A7X2T3E4</accession>
<dbReference type="Proteomes" id="UP000470082">
    <property type="component" value="Unassembled WGS sequence"/>
</dbReference>
<sequence length="168" mass="20212">MKEKMIYTTCPHCGHVFQIKRDTFSIAGMNSIIDQRLKEGTYFTHICQKCKQPFYLFHPFLYRDPVLKYILILSQQKSFESLPEDEKIIVCKNVNQFLFSYKVLSQQLNLKFIFEKKKTLENRIHHPVKFDSYDSINQCLWFYKNQQPIALKLKEVEIEKVYDRINTL</sequence>
<dbReference type="EMBL" id="VUMM01000005">
    <property type="protein sequence ID" value="MSS01340.1"/>
    <property type="molecule type" value="Genomic_DNA"/>
</dbReference>